<sequence length="100" mass="11908">MIHLGHHTGKKFAEMFYNVLNNFQCLNQLHTITANNASTNRRMALELQFIIPSFNMKEKLLGYIAHVINQVLRLDWQYLKAYTTKKVLRFQWPILEVHHI</sequence>
<reference evidence="1 2" key="1">
    <citation type="submission" date="2015-08" db="EMBL/GenBank/DDBJ databases">
        <title>Next Generation Sequencing and Analysis of the Genome of Puccinia sorghi L Schw, the Causal Agent of Maize Common Rust.</title>
        <authorList>
            <person name="Rochi L."/>
            <person name="Burguener G."/>
            <person name="Darino M."/>
            <person name="Turjanski A."/>
            <person name="Kreff E."/>
            <person name="Dieguez M.J."/>
            <person name="Sacco F."/>
        </authorList>
    </citation>
    <scope>NUCLEOTIDE SEQUENCE [LARGE SCALE GENOMIC DNA]</scope>
    <source>
        <strain evidence="1 2">RO10H11247</strain>
    </source>
</reference>
<keyword evidence="2" id="KW-1185">Reference proteome</keyword>
<dbReference type="EMBL" id="LAVV01008379">
    <property type="protein sequence ID" value="KNZ52946.1"/>
    <property type="molecule type" value="Genomic_DNA"/>
</dbReference>
<protein>
    <submittedName>
        <fullName evidence="1">Uncharacterized protein</fullName>
    </submittedName>
</protein>
<dbReference type="OrthoDB" id="2748837at2759"/>
<dbReference type="AlphaFoldDB" id="A0A0L6UWN1"/>
<dbReference type="Proteomes" id="UP000037035">
    <property type="component" value="Unassembled WGS sequence"/>
</dbReference>
<organism evidence="1 2">
    <name type="scientific">Puccinia sorghi</name>
    <dbReference type="NCBI Taxonomy" id="27349"/>
    <lineage>
        <taxon>Eukaryota</taxon>
        <taxon>Fungi</taxon>
        <taxon>Dikarya</taxon>
        <taxon>Basidiomycota</taxon>
        <taxon>Pucciniomycotina</taxon>
        <taxon>Pucciniomycetes</taxon>
        <taxon>Pucciniales</taxon>
        <taxon>Pucciniaceae</taxon>
        <taxon>Puccinia</taxon>
    </lineage>
</organism>
<name>A0A0L6UWN1_9BASI</name>
<evidence type="ECO:0000313" key="1">
    <source>
        <dbReference type="EMBL" id="KNZ52946.1"/>
    </source>
</evidence>
<evidence type="ECO:0000313" key="2">
    <source>
        <dbReference type="Proteomes" id="UP000037035"/>
    </source>
</evidence>
<dbReference type="VEuPathDB" id="FungiDB:VP01_338g2"/>
<gene>
    <name evidence="1" type="ORF">VP01_338g2</name>
</gene>
<comment type="caution">
    <text evidence="1">The sequence shown here is derived from an EMBL/GenBank/DDBJ whole genome shotgun (WGS) entry which is preliminary data.</text>
</comment>
<accession>A0A0L6UWN1</accession>
<proteinExistence type="predicted"/>